<dbReference type="PANTHER" id="PTHR23517">
    <property type="entry name" value="RESISTANCE PROTEIN MDTM, PUTATIVE-RELATED-RELATED"/>
    <property type="match status" value="1"/>
</dbReference>
<evidence type="ECO:0000256" key="2">
    <source>
        <dbReference type="ARBA" id="ARBA00022448"/>
    </source>
</evidence>
<sequence length="433" mass="44275">MREPDFGPERSVPYGQIMSSDRSDASTFTPALLGLVWTAMFGFSAFFFSYSTMVSIASINGLSTVTGGSVLTTMMIGVIAVQPVAPWAGRVLGLKGALFLALGLQLLGQILGLIVSAPLLGLVLAGLCGGVGFGLFVVLANAAVPATTSPGRIGKALGIFGGITSLAAALGAPLGLWLVGTVPVWTFRVIVCASLLLAVPTVIKYLPGREPQNAAETDGDSDVTVRSGTDSTGSTGSSDNADGTDGHLSRRRRVRSIGEVLGLIVMLSPFLVGMVVFGLIVGFGPRDGVAGAALFIGAMQVSAVIGRFVAGAIADKFSPFALNLLGLGLAVIGLVVTVFVFGGLLFLAMMIIGLGLGTLQSASLVMAFSTVSTPAKASVAWNMNFDIGLAIAGVLGGLGFTYLGDSVTFLLCAFLLLFTGVLSLILQSLRRST</sequence>
<dbReference type="InterPro" id="IPR020846">
    <property type="entry name" value="MFS_dom"/>
</dbReference>
<name>A0A1H1UKA1_BRESA</name>
<accession>A0A1H1UKA1</accession>
<dbReference type="Proteomes" id="UP000199700">
    <property type="component" value="Chromosome"/>
</dbReference>
<evidence type="ECO:0000313" key="10">
    <source>
        <dbReference type="EMBL" id="SDS72883.1"/>
    </source>
</evidence>
<evidence type="ECO:0000256" key="3">
    <source>
        <dbReference type="ARBA" id="ARBA00022475"/>
    </source>
</evidence>
<gene>
    <name evidence="10" type="ORF">SAMN04489751_2705</name>
</gene>
<comment type="subcellular location">
    <subcellularLocation>
        <location evidence="1">Cell membrane</location>
        <topology evidence="1">Multi-pass membrane protein</topology>
    </subcellularLocation>
</comment>
<evidence type="ECO:0000256" key="8">
    <source>
        <dbReference type="SAM" id="Phobius"/>
    </source>
</evidence>
<keyword evidence="5 8" id="KW-1133">Transmembrane helix</keyword>
<evidence type="ECO:0000313" key="11">
    <source>
        <dbReference type="Proteomes" id="UP000199700"/>
    </source>
</evidence>
<keyword evidence="3" id="KW-1003">Cell membrane</keyword>
<feature type="transmembrane region" description="Helical" evidence="8">
    <location>
        <begin position="260"/>
        <end position="283"/>
    </location>
</feature>
<proteinExistence type="predicted"/>
<feature type="transmembrane region" description="Helical" evidence="8">
    <location>
        <begin position="289"/>
        <end position="310"/>
    </location>
</feature>
<keyword evidence="4 8" id="KW-0812">Transmembrane</keyword>
<feature type="transmembrane region" description="Helical" evidence="8">
    <location>
        <begin position="122"/>
        <end position="144"/>
    </location>
</feature>
<feature type="transmembrane region" description="Helical" evidence="8">
    <location>
        <begin position="383"/>
        <end position="402"/>
    </location>
</feature>
<dbReference type="STRING" id="629680.SAMN04489751_2705"/>
<feature type="transmembrane region" description="Helical" evidence="8">
    <location>
        <begin position="322"/>
        <end position="341"/>
    </location>
</feature>
<feature type="transmembrane region" description="Helical" evidence="8">
    <location>
        <begin position="185"/>
        <end position="203"/>
    </location>
</feature>
<dbReference type="EMBL" id="LT629739">
    <property type="protein sequence ID" value="SDS72883.1"/>
    <property type="molecule type" value="Genomic_DNA"/>
</dbReference>
<dbReference type="GO" id="GO:0022857">
    <property type="term" value="F:transmembrane transporter activity"/>
    <property type="evidence" value="ECO:0007669"/>
    <property type="project" value="InterPro"/>
</dbReference>
<dbReference type="PROSITE" id="PS50850">
    <property type="entry name" value="MFS"/>
    <property type="match status" value="1"/>
</dbReference>
<organism evidence="10 11">
    <name type="scientific">Brevibacterium sandarakinum</name>
    <dbReference type="NCBI Taxonomy" id="629680"/>
    <lineage>
        <taxon>Bacteria</taxon>
        <taxon>Bacillati</taxon>
        <taxon>Actinomycetota</taxon>
        <taxon>Actinomycetes</taxon>
        <taxon>Micrococcales</taxon>
        <taxon>Brevibacteriaceae</taxon>
        <taxon>Brevibacterium</taxon>
    </lineage>
</organism>
<feature type="region of interest" description="Disordered" evidence="7">
    <location>
        <begin position="1"/>
        <end position="24"/>
    </location>
</feature>
<feature type="region of interest" description="Disordered" evidence="7">
    <location>
        <begin position="212"/>
        <end position="247"/>
    </location>
</feature>
<keyword evidence="11" id="KW-1185">Reference proteome</keyword>
<feature type="transmembrane region" description="Helical" evidence="8">
    <location>
        <begin position="156"/>
        <end position="179"/>
    </location>
</feature>
<protein>
    <submittedName>
        <fullName evidence="10">Predicted arabinose efflux permease, MFS family</fullName>
    </submittedName>
</protein>
<feature type="transmembrane region" description="Helical" evidence="8">
    <location>
        <begin position="408"/>
        <end position="426"/>
    </location>
</feature>
<evidence type="ECO:0000256" key="4">
    <source>
        <dbReference type="ARBA" id="ARBA00022692"/>
    </source>
</evidence>
<feature type="transmembrane region" description="Helical" evidence="8">
    <location>
        <begin position="97"/>
        <end position="116"/>
    </location>
</feature>
<dbReference type="Pfam" id="PF07690">
    <property type="entry name" value="MFS_1"/>
    <property type="match status" value="1"/>
</dbReference>
<dbReference type="InterPro" id="IPR036259">
    <property type="entry name" value="MFS_trans_sf"/>
</dbReference>
<dbReference type="AlphaFoldDB" id="A0A1H1UKA1"/>
<feature type="compositionally biased region" description="Low complexity" evidence="7">
    <location>
        <begin position="227"/>
        <end position="243"/>
    </location>
</feature>
<evidence type="ECO:0000256" key="5">
    <source>
        <dbReference type="ARBA" id="ARBA00022989"/>
    </source>
</evidence>
<dbReference type="GO" id="GO:0005886">
    <property type="term" value="C:plasma membrane"/>
    <property type="evidence" value="ECO:0007669"/>
    <property type="project" value="UniProtKB-SubCell"/>
</dbReference>
<feature type="transmembrane region" description="Helical" evidence="8">
    <location>
        <begin position="347"/>
        <end position="371"/>
    </location>
</feature>
<feature type="transmembrane region" description="Helical" evidence="8">
    <location>
        <begin position="62"/>
        <end position="85"/>
    </location>
</feature>
<evidence type="ECO:0000256" key="1">
    <source>
        <dbReference type="ARBA" id="ARBA00004651"/>
    </source>
</evidence>
<feature type="domain" description="Major facilitator superfamily (MFS) profile" evidence="9">
    <location>
        <begin position="30"/>
        <end position="431"/>
    </location>
</feature>
<dbReference type="SUPFAM" id="SSF103473">
    <property type="entry name" value="MFS general substrate transporter"/>
    <property type="match status" value="1"/>
</dbReference>
<dbReference type="InterPro" id="IPR050171">
    <property type="entry name" value="MFS_Transporters"/>
</dbReference>
<keyword evidence="2" id="KW-0813">Transport</keyword>
<evidence type="ECO:0000259" key="9">
    <source>
        <dbReference type="PROSITE" id="PS50850"/>
    </source>
</evidence>
<keyword evidence="6 8" id="KW-0472">Membrane</keyword>
<dbReference type="InterPro" id="IPR011701">
    <property type="entry name" value="MFS"/>
</dbReference>
<evidence type="ECO:0000256" key="7">
    <source>
        <dbReference type="SAM" id="MobiDB-lite"/>
    </source>
</evidence>
<dbReference type="Gene3D" id="1.20.1250.20">
    <property type="entry name" value="MFS general substrate transporter like domains"/>
    <property type="match status" value="1"/>
</dbReference>
<evidence type="ECO:0000256" key="6">
    <source>
        <dbReference type="ARBA" id="ARBA00023136"/>
    </source>
</evidence>
<feature type="transmembrane region" description="Helical" evidence="8">
    <location>
        <begin position="28"/>
        <end position="50"/>
    </location>
</feature>
<reference evidence="10" key="1">
    <citation type="submission" date="2016-10" db="EMBL/GenBank/DDBJ databases">
        <authorList>
            <person name="Varghese N."/>
            <person name="Submissions S."/>
        </authorList>
    </citation>
    <scope>NUCLEOTIDE SEQUENCE [LARGE SCALE GENOMIC DNA]</scope>
    <source>
        <strain evidence="10">DSM 22082</strain>
    </source>
</reference>